<reference evidence="3" key="1">
    <citation type="journal article" date="2019" name="Int. J. Syst. Evol. Microbiol.">
        <title>The Global Catalogue of Microorganisms (GCM) 10K type strain sequencing project: providing services to taxonomists for standard genome sequencing and annotation.</title>
        <authorList>
            <consortium name="The Broad Institute Genomics Platform"/>
            <consortium name="The Broad Institute Genome Sequencing Center for Infectious Disease"/>
            <person name="Wu L."/>
            <person name="Ma J."/>
        </authorList>
    </citation>
    <scope>NUCLEOTIDE SEQUENCE [LARGE SCALE GENOMIC DNA]</scope>
    <source>
        <strain evidence="3">JCM 17695</strain>
    </source>
</reference>
<feature type="region of interest" description="Disordered" evidence="1">
    <location>
        <begin position="1"/>
        <end position="43"/>
    </location>
</feature>
<sequence>MSECRSRWSPTSATAGSPYSQARWSSVSPSRSAGRPPHRSQVP</sequence>
<dbReference type="EMBL" id="JBHTEY010000004">
    <property type="protein sequence ID" value="MFC7616548.1"/>
    <property type="molecule type" value="Genomic_DNA"/>
</dbReference>
<protein>
    <submittedName>
        <fullName evidence="2">Uncharacterized protein</fullName>
    </submittedName>
</protein>
<keyword evidence="3" id="KW-1185">Reference proteome</keyword>
<name>A0ABW2TVT4_9PSEU</name>
<evidence type="ECO:0000256" key="1">
    <source>
        <dbReference type="SAM" id="MobiDB-lite"/>
    </source>
</evidence>
<comment type="caution">
    <text evidence="2">The sequence shown here is derived from an EMBL/GenBank/DDBJ whole genome shotgun (WGS) entry which is preliminary data.</text>
</comment>
<gene>
    <name evidence="2" type="ORF">ACFQV2_26855</name>
</gene>
<dbReference type="Proteomes" id="UP001596512">
    <property type="component" value="Unassembled WGS sequence"/>
</dbReference>
<proteinExistence type="predicted"/>
<evidence type="ECO:0000313" key="2">
    <source>
        <dbReference type="EMBL" id="MFC7616548.1"/>
    </source>
</evidence>
<organism evidence="2 3">
    <name type="scientific">Actinokineospora soli</name>
    <dbReference type="NCBI Taxonomy" id="1048753"/>
    <lineage>
        <taxon>Bacteria</taxon>
        <taxon>Bacillati</taxon>
        <taxon>Actinomycetota</taxon>
        <taxon>Actinomycetes</taxon>
        <taxon>Pseudonocardiales</taxon>
        <taxon>Pseudonocardiaceae</taxon>
        <taxon>Actinokineospora</taxon>
    </lineage>
</organism>
<feature type="compositionally biased region" description="Polar residues" evidence="1">
    <location>
        <begin position="8"/>
        <end position="31"/>
    </location>
</feature>
<evidence type="ECO:0000313" key="3">
    <source>
        <dbReference type="Proteomes" id="UP001596512"/>
    </source>
</evidence>
<accession>A0ABW2TVT4</accession>